<dbReference type="Gene3D" id="2.130.10.10">
    <property type="entry name" value="YVTN repeat-like/Quinoprotein amine dehydrogenase"/>
    <property type="match status" value="2"/>
</dbReference>
<name>A0ABP8H5P1_9BACT</name>
<dbReference type="Gene3D" id="1.10.287.130">
    <property type="match status" value="1"/>
</dbReference>
<dbReference type="InterPro" id="IPR005467">
    <property type="entry name" value="His_kinase_dom"/>
</dbReference>
<evidence type="ECO:0000256" key="3">
    <source>
        <dbReference type="SAM" id="SignalP"/>
    </source>
</evidence>
<feature type="domain" description="Histidine kinase" evidence="4">
    <location>
        <begin position="790"/>
        <end position="1007"/>
    </location>
</feature>
<accession>A0ABP8H5P1</accession>
<keyword evidence="2" id="KW-0472">Membrane</keyword>
<reference evidence="6" key="1">
    <citation type="journal article" date="2019" name="Int. J. Syst. Evol. Microbiol.">
        <title>The Global Catalogue of Microorganisms (GCM) 10K type strain sequencing project: providing services to taxonomists for standard genome sequencing and annotation.</title>
        <authorList>
            <consortium name="The Broad Institute Genomics Platform"/>
            <consortium name="The Broad Institute Genome Sequencing Center for Infectious Disease"/>
            <person name="Wu L."/>
            <person name="Ma J."/>
        </authorList>
    </citation>
    <scope>NUCLEOTIDE SEQUENCE [LARGE SCALE GENOMIC DNA]</scope>
    <source>
        <strain evidence="6">JCM 17919</strain>
    </source>
</reference>
<organism evidence="5 6">
    <name type="scientific">Flaviaesturariibacter amylovorans</name>
    <dbReference type="NCBI Taxonomy" id="1084520"/>
    <lineage>
        <taxon>Bacteria</taxon>
        <taxon>Pseudomonadati</taxon>
        <taxon>Bacteroidota</taxon>
        <taxon>Chitinophagia</taxon>
        <taxon>Chitinophagales</taxon>
        <taxon>Chitinophagaceae</taxon>
        <taxon>Flaviaestuariibacter</taxon>
    </lineage>
</organism>
<dbReference type="InterPro" id="IPR015943">
    <property type="entry name" value="WD40/YVTN_repeat-like_dom_sf"/>
</dbReference>
<dbReference type="Gene3D" id="2.60.40.10">
    <property type="entry name" value="Immunoglobulins"/>
    <property type="match status" value="1"/>
</dbReference>
<dbReference type="Pfam" id="PF02518">
    <property type="entry name" value="HATPase_c"/>
    <property type="match status" value="1"/>
</dbReference>
<keyword evidence="1" id="KW-0597">Phosphoprotein</keyword>
<sequence>MRALSWIKMVILAAFFPGNVCAQDYFVRHYTNEDGLPANTLKGLAWESATQLLWVATEGGVSRWDGHHFVHSGFNEGRVHQIGILPHGRSHEIYVLADGYKSFLISNGRMRPSGRPVSLSSAPPPFAFSDSSKAIRIMNNLRLEPLLPSWMLPLDARRDSILVNYLGRIYVSTRSSFRAFGPKVGTVQFIKAAGRCLVLGEDRVWEVRPETLQLNRIEVSGLPGGTPFSFVADTDRPMPMAASKGRLYFLQLGGDRLVATRSPYLLPDQAAPFVLRHLGENGPIAIGDRYNGLYLLTPQSLFQSGDGMSVIGKDLLVTYGQALLPDGRILNSNGVLFTRSGPAVRSARPFPGTVNLFRSGAYLYASTPRNGKLLRYDPVRQTTKELDSLDNPVWVTFHQSGDTLFILGRRTAYRLDGERLIPVQRFSTDLTAPIQLGTAEVAPGRIAICEGNGVRFVDLRAGKTWLVPITKDAQVRYLFFDKGTLFICTYGEGIFGLRDGKVGRLPTDKMGHLQYAHNIATDNRGFCYISSNNGLFRVSRASLQAGVGKNIPIYYHFLGKPDGLTGTEFNGGCLPAFLILPDGSISLPAIDGPVRFHPDSLYAPSPAGQILIMSIAADGQAAVTANPEIPTNVRTVQMDLVFPFWGTPENQYAWYRLRGPEEKKDTMWIPIDPGSASFRFASLRPGAYRLELRTFNGVGPNEVKLLAIPFRIAQHWYLRPWALMLWGVSVIGLVVLMVFWRTARIRKRTRNLEALVSERTVQIQEKNDQLEEQLKIVSETNALKDRLISVIGHNIITPLRYIHQATTMMRENARSLDPTLREKAVDSINDTSLELELLSVNLLNWIKSQHQQVRTVPEFFEVRDVINHVKSLLKPIAESRGQLVTAEMICTERVFQYKDALQVILYNLVLNAIQHAQASNIDIACQYSGGIFSLSVSDNGIGMPDSVRQQLVSEEKQTARYKETDNLGKGLGVILIKDFVRQMKGGIRVQSFEGNGSRVLIHFYNLSAGVQ</sequence>
<dbReference type="SUPFAM" id="SSF47384">
    <property type="entry name" value="Homodimeric domain of signal transducing histidine kinase"/>
    <property type="match status" value="1"/>
</dbReference>
<evidence type="ECO:0000259" key="4">
    <source>
        <dbReference type="PROSITE" id="PS50109"/>
    </source>
</evidence>
<dbReference type="InterPro" id="IPR013783">
    <property type="entry name" value="Ig-like_fold"/>
</dbReference>
<comment type="caution">
    <text evidence="5">The sequence shown here is derived from an EMBL/GenBank/DDBJ whole genome shotgun (WGS) entry which is preliminary data.</text>
</comment>
<evidence type="ECO:0000256" key="2">
    <source>
        <dbReference type="SAM" id="Phobius"/>
    </source>
</evidence>
<dbReference type="PANTHER" id="PTHR43547:SF2">
    <property type="entry name" value="HYBRID SIGNAL TRANSDUCTION HISTIDINE KINASE C"/>
    <property type="match status" value="1"/>
</dbReference>
<keyword evidence="2" id="KW-1133">Transmembrane helix</keyword>
<keyword evidence="2" id="KW-0812">Transmembrane</keyword>
<dbReference type="EMBL" id="BAABGY010000008">
    <property type="protein sequence ID" value="GAA4334747.1"/>
    <property type="molecule type" value="Genomic_DNA"/>
</dbReference>
<dbReference type="InterPro" id="IPR036097">
    <property type="entry name" value="HisK_dim/P_sf"/>
</dbReference>
<evidence type="ECO:0000313" key="6">
    <source>
        <dbReference type="Proteomes" id="UP001501725"/>
    </source>
</evidence>
<evidence type="ECO:0000313" key="5">
    <source>
        <dbReference type="EMBL" id="GAA4334747.1"/>
    </source>
</evidence>
<keyword evidence="6" id="KW-1185">Reference proteome</keyword>
<dbReference type="PANTHER" id="PTHR43547">
    <property type="entry name" value="TWO-COMPONENT HISTIDINE KINASE"/>
    <property type="match status" value="1"/>
</dbReference>
<dbReference type="Proteomes" id="UP001501725">
    <property type="component" value="Unassembled WGS sequence"/>
</dbReference>
<feature type="chain" id="PRO_5045081467" description="Histidine kinase domain-containing protein" evidence="3">
    <location>
        <begin position="23"/>
        <end position="1011"/>
    </location>
</feature>
<dbReference type="SUPFAM" id="SSF75011">
    <property type="entry name" value="3-carboxy-cis,cis-mucoante lactonizing enzyme"/>
    <property type="match status" value="1"/>
</dbReference>
<dbReference type="InterPro" id="IPR003594">
    <property type="entry name" value="HATPase_dom"/>
</dbReference>
<dbReference type="PROSITE" id="PS50109">
    <property type="entry name" value="HIS_KIN"/>
    <property type="match status" value="1"/>
</dbReference>
<gene>
    <name evidence="5" type="ORF">GCM10023184_29050</name>
</gene>
<proteinExistence type="predicted"/>
<dbReference type="SUPFAM" id="SSF55874">
    <property type="entry name" value="ATPase domain of HSP90 chaperone/DNA topoisomerase II/histidine kinase"/>
    <property type="match status" value="1"/>
</dbReference>
<dbReference type="Gene3D" id="3.30.565.10">
    <property type="entry name" value="Histidine kinase-like ATPase, C-terminal domain"/>
    <property type="match status" value="1"/>
</dbReference>
<dbReference type="CDD" id="cd00075">
    <property type="entry name" value="HATPase"/>
    <property type="match status" value="1"/>
</dbReference>
<evidence type="ECO:0000256" key="1">
    <source>
        <dbReference type="ARBA" id="ARBA00022553"/>
    </source>
</evidence>
<keyword evidence="3" id="KW-0732">Signal</keyword>
<feature type="signal peptide" evidence="3">
    <location>
        <begin position="1"/>
        <end position="22"/>
    </location>
</feature>
<dbReference type="InterPro" id="IPR036890">
    <property type="entry name" value="HATPase_C_sf"/>
</dbReference>
<feature type="transmembrane region" description="Helical" evidence="2">
    <location>
        <begin position="721"/>
        <end position="740"/>
    </location>
</feature>
<dbReference type="SMART" id="SM00387">
    <property type="entry name" value="HATPase_c"/>
    <property type="match status" value="1"/>
</dbReference>
<protein>
    <recommendedName>
        <fullName evidence="4">Histidine kinase domain-containing protein</fullName>
    </recommendedName>
</protein>